<dbReference type="SUPFAM" id="SSF117396">
    <property type="entry name" value="TM1631-like"/>
    <property type="match status" value="1"/>
</dbReference>
<dbReference type="Gene3D" id="3.20.20.410">
    <property type="entry name" value="Protein of unknown function UPF0759"/>
    <property type="match status" value="1"/>
</dbReference>
<gene>
    <name evidence="1" type="ORF">EK403_00140</name>
</gene>
<protein>
    <submittedName>
        <fullName evidence="1">DUF72 domain-containing protein</fullName>
    </submittedName>
</protein>
<keyword evidence="2" id="KW-1185">Reference proteome</keyword>
<dbReference type="EMBL" id="RYFI01000001">
    <property type="protein sequence ID" value="RXF75315.1"/>
    <property type="molecule type" value="Genomic_DNA"/>
</dbReference>
<dbReference type="PANTHER" id="PTHR30348:SF4">
    <property type="entry name" value="DUF72 DOMAIN-CONTAINING PROTEIN"/>
    <property type="match status" value="1"/>
</dbReference>
<dbReference type="RefSeq" id="WP_128775494.1">
    <property type="nucleotide sequence ID" value="NZ_RYFI01000001.1"/>
</dbReference>
<sequence length="272" mass="30316">MARGADKGRIFVGVGGWTFEPWRGTFYPKDLKKDRELAYMAERLTAIEINGTFYRGQKPETFRKWAAEAPEGFRFPLKASRFCTSRRVLAEGAESIERFFATEPTAMRGKLGPILWQLPATKRFEKDDVAAFLKLLPASHDGVTLRHVIEAGHESFADPAFVALLREAKAEVTQVVIDDPDHPTIADVTADFVYLRLERSREDVETGYPADELDAWAKRLKTYAAGGVPDDLPTLTGDQTAKAPRDVFCFFISGAKVRNPAGAMAMIERVKG</sequence>
<evidence type="ECO:0000313" key="2">
    <source>
        <dbReference type="Proteomes" id="UP000289708"/>
    </source>
</evidence>
<dbReference type="Pfam" id="PF01904">
    <property type="entry name" value="DUF72"/>
    <property type="match status" value="1"/>
</dbReference>
<dbReference type="AlphaFoldDB" id="A0A4Q0MP01"/>
<dbReference type="PANTHER" id="PTHR30348">
    <property type="entry name" value="UNCHARACTERIZED PROTEIN YECE"/>
    <property type="match status" value="1"/>
</dbReference>
<comment type="caution">
    <text evidence="1">The sequence shown here is derived from an EMBL/GenBank/DDBJ whole genome shotgun (WGS) entry which is preliminary data.</text>
</comment>
<evidence type="ECO:0000313" key="1">
    <source>
        <dbReference type="EMBL" id="RXF75315.1"/>
    </source>
</evidence>
<name>A0A4Q0MP01_9HYPH</name>
<dbReference type="InterPro" id="IPR036520">
    <property type="entry name" value="UPF0759_sf"/>
</dbReference>
<dbReference type="OrthoDB" id="9780310at2"/>
<proteinExistence type="predicted"/>
<organism evidence="1 2">
    <name type="scientific">Hansschlegelia zhihuaiae</name>
    <dbReference type="NCBI Taxonomy" id="405005"/>
    <lineage>
        <taxon>Bacteria</taxon>
        <taxon>Pseudomonadati</taxon>
        <taxon>Pseudomonadota</taxon>
        <taxon>Alphaproteobacteria</taxon>
        <taxon>Hyphomicrobiales</taxon>
        <taxon>Methylopilaceae</taxon>
        <taxon>Hansschlegelia</taxon>
    </lineage>
</organism>
<dbReference type="Proteomes" id="UP000289708">
    <property type="component" value="Unassembled WGS sequence"/>
</dbReference>
<dbReference type="InterPro" id="IPR002763">
    <property type="entry name" value="DUF72"/>
</dbReference>
<accession>A0A4Q0MP01</accession>
<reference evidence="1 2" key="1">
    <citation type="submission" date="2018-12" db="EMBL/GenBank/DDBJ databases">
        <title>bacterium Hansschlegelia zhihuaiae S113.</title>
        <authorList>
            <person name="He J."/>
        </authorList>
    </citation>
    <scope>NUCLEOTIDE SEQUENCE [LARGE SCALE GENOMIC DNA]</scope>
    <source>
        <strain evidence="1 2">S 113</strain>
    </source>
</reference>